<evidence type="ECO:0000256" key="2">
    <source>
        <dbReference type="ARBA" id="ARBA00023125"/>
    </source>
</evidence>
<dbReference type="InterPro" id="IPR018060">
    <property type="entry name" value="HTH_AraC"/>
</dbReference>
<feature type="domain" description="HTH araC/xylS-type" evidence="5">
    <location>
        <begin position="454"/>
        <end position="562"/>
    </location>
</feature>
<comment type="caution">
    <text evidence="6">The sequence shown here is derived from an EMBL/GenBank/DDBJ whole genome shotgun (WGS) entry which is preliminary data.</text>
</comment>
<dbReference type="PANTHER" id="PTHR43280">
    <property type="entry name" value="ARAC-FAMILY TRANSCRIPTIONAL REGULATOR"/>
    <property type="match status" value="1"/>
</dbReference>
<protein>
    <submittedName>
        <fullName evidence="6">Helix-turn-helix domain-containing protein</fullName>
    </submittedName>
</protein>
<gene>
    <name evidence="6" type="ORF">V3Q77_07370</name>
</gene>
<dbReference type="Proteomes" id="UP001621813">
    <property type="component" value="Unassembled WGS sequence"/>
</dbReference>
<organism evidence="6 7">
    <name type="scientific">Flavobacterium davisii</name>
    <dbReference type="NCBI Taxonomy" id="2906077"/>
    <lineage>
        <taxon>Bacteria</taxon>
        <taxon>Pseudomonadati</taxon>
        <taxon>Bacteroidota</taxon>
        <taxon>Flavobacteriia</taxon>
        <taxon>Flavobacteriales</taxon>
        <taxon>Flavobacteriaceae</taxon>
        <taxon>Flavobacterium</taxon>
    </lineage>
</organism>
<evidence type="ECO:0000256" key="1">
    <source>
        <dbReference type="ARBA" id="ARBA00023015"/>
    </source>
</evidence>
<keyword evidence="2" id="KW-0238">DNA-binding</keyword>
<dbReference type="SMART" id="SM00342">
    <property type="entry name" value="HTH_ARAC"/>
    <property type="match status" value="1"/>
</dbReference>
<dbReference type="Pfam" id="PF12833">
    <property type="entry name" value="HTH_18"/>
    <property type="match status" value="1"/>
</dbReference>
<evidence type="ECO:0000313" key="7">
    <source>
        <dbReference type="Proteomes" id="UP001621813"/>
    </source>
</evidence>
<evidence type="ECO:0000256" key="4">
    <source>
        <dbReference type="SAM" id="Phobius"/>
    </source>
</evidence>
<dbReference type="RefSeq" id="WP_405322612.1">
    <property type="nucleotide sequence ID" value="NZ_JAZGZR010000015.1"/>
</dbReference>
<evidence type="ECO:0000256" key="3">
    <source>
        <dbReference type="ARBA" id="ARBA00023163"/>
    </source>
</evidence>
<evidence type="ECO:0000259" key="5">
    <source>
        <dbReference type="PROSITE" id="PS01124"/>
    </source>
</evidence>
<feature type="transmembrane region" description="Helical" evidence="4">
    <location>
        <begin position="383"/>
        <end position="403"/>
    </location>
</feature>
<sequence length="575" mass="68045">MKKLTIFLLFIILFKIEIKAQKTKKTIIPDSLKNISFEKFEEIANNQDIDKNIKKRIANNFLLHSKNTNNRISFVKSLYWMIRVDFDANDVEKKLDLLLSNSNKIEDDEFPAKSHLLKSEYLLYKGKSIEGLSEAFLAEKMAKSKNNIKQSLLIKKQVGLINVELDRLDIALQQFQEYKSYFESEKEKSREYLYAIFMLSNIYNKLEQPDNALKYLVPTLSKISKENFFYKFFILGKGISYYLKEKYSESESLIKESIILLKNTKAVNSLATAYYFLGENKLNGQKKLNEARISFLKVDSLIFAKSLYYPIYRNSYISLIEILKKNHQKDKQLEYLNKLIKFDSILNEKYGPLYRTINEKYDTPHLLAEKENIIQTLNSQKKYFSFMIIIIIIGFIFAIWRILKLKKDNNQFLLLFDEYKKTQRNLREKINNENINPEKEIVIKTFDLSKDITKDILEKLKQFEKNQGYLNANLKQNDLSKEFGTNSNYLSKVINNYKEKNFNQYLNDLRIDFTIDKLQKDKKFRKYTIKAIAEEVGFNNPDSFSKAFYAKTNLHPSFFIKKITETENNKITEKQ</sequence>
<keyword evidence="3" id="KW-0804">Transcription</keyword>
<name>A0ABW8PP77_9FLAO</name>
<keyword evidence="1" id="KW-0805">Transcription regulation</keyword>
<dbReference type="Gene3D" id="1.10.10.60">
    <property type="entry name" value="Homeodomain-like"/>
    <property type="match status" value="2"/>
</dbReference>
<keyword evidence="4" id="KW-0472">Membrane</keyword>
<dbReference type="EMBL" id="JAZGZR010000015">
    <property type="protein sequence ID" value="MFK7049707.1"/>
    <property type="molecule type" value="Genomic_DNA"/>
</dbReference>
<dbReference type="InterPro" id="IPR011990">
    <property type="entry name" value="TPR-like_helical_dom_sf"/>
</dbReference>
<accession>A0ABW8PP77</accession>
<dbReference type="SUPFAM" id="SSF46689">
    <property type="entry name" value="Homeodomain-like"/>
    <property type="match status" value="1"/>
</dbReference>
<keyword evidence="4" id="KW-0812">Transmembrane</keyword>
<reference evidence="6 7" key="1">
    <citation type="submission" date="2024-02" db="EMBL/GenBank/DDBJ databases">
        <title>Comparative Genomic Analysis of Flavobacterium Species Causing Columnaris Disease of Freshwater Fish in Thailand: Insights into Virulence and Resistance Mechanisms.</title>
        <authorList>
            <person name="Nguyen D."/>
            <person name="Chokmangmeepisarn P."/>
            <person name="Khianchaikhan K."/>
            <person name="Morishita M."/>
            <person name="Bunnoy A."/>
            <person name="Rodkhum C."/>
        </authorList>
    </citation>
    <scope>NUCLEOTIDE SEQUENCE [LARGE SCALE GENOMIC DNA]</scope>
    <source>
        <strain evidence="6 7">KCRT2007</strain>
    </source>
</reference>
<dbReference type="InterPro" id="IPR009057">
    <property type="entry name" value="Homeodomain-like_sf"/>
</dbReference>
<dbReference type="PANTHER" id="PTHR43280:SF2">
    <property type="entry name" value="HTH-TYPE TRANSCRIPTIONAL REGULATOR EXSA"/>
    <property type="match status" value="1"/>
</dbReference>
<dbReference type="Gene3D" id="1.25.40.10">
    <property type="entry name" value="Tetratricopeptide repeat domain"/>
    <property type="match status" value="1"/>
</dbReference>
<keyword evidence="4" id="KW-1133">Transmembrane helix</keyword>
<keyword evidence="7" id="KW-1185">Reference proteome</keyword>
<proteinExistence type="predicted"/>
<dbReference type="PROSITE" id="PS01124">
    <property type="entry name" value="HTH_ARAC_FAMILY_2"/>
    <property type="match status" value="1"/>
</dbReference>
<dbReference type="SUPFAM" id="SSF48452">
    <property type="entry name" value="TPR-like"/>
    <property type="match status" value="1"/>
</dbReference>
<evidence type="ECO:0000313" key="6">
    <source>
        <dbReference type="EMBL" id="MFK7049707.1"/>
    </source>
</evidence>